<name>A0A9D2PDI5_9FIRM</name>
<dbReference type="PANTHER" id="PTHR39450:SF1">
    <property type="entry name" value="DUF1667 DOMAIN-CONTAINING PROTEIN"/>
    <property type="match status" value="1"/>
</dbReference>
<dbReference type="EMBL" id="DWWL01000082">
    <property type="protein sequence ID" value="HJC48831.1"/>
    <property type="molecule type" value="Genomic_DNA"/>
</dbReference>
<reference evidence="1" key="1">
    <citation type="journal article" date="2021" name="PeerJ">
        <title>Extensive microbial diversity within the chicken gut microbiome revealed by metagenomics and culture.</title>
        <authorList>
            <person name="Gilroy R."/>
            <person name="Ravi A."/>
            <person name="Getino M."/>
            <person name="Pursley I."/>
            <person name="Horton D.L."/>
            <person name="Alikhan N.F."/>
            <person name="Baker D."/>
            <person name="Gharbi K."/>
            <person name="Hall N."/>
            <person name="Watson M."/>
            <person name="Adriaenssens E.M."/>
            <person name="Foster-Nyarko E."/>
            <person name="Jarju S."/>
            <person name="Secka A."/>
            <person name="Antonio M."/>
            <person name="Oren A."/>
            <person name="Chaudhuri R.R."/>
            <person name="La Ragione R."/>
            <person name="Hildebrand F."/>
            <person name="Pallen M.J."/>
        </authorList>
    </citation>
    <scope>NUCLEOTIDE SEQUENCE</scope>
    <source>
        <strain evidence="1">CHK183-5548</strain>
    </source>
</reference>
<proteinExistence type="predicted"/>
<organism evidence="1 2">
    <name type="scientific">Candidatus Lachnoclostridium pullistercoris</name>
    <dbReference type="NCBI Taxonomy" id="2838632"/>
    <lineage>
        <taxon>Bacteria</taxon>
        <taxon>Bacillati</taxon>
        <taxon>Bacillota</taxon>
        <taxon>Clostridia</taxon>
        <taxon>Lachnospirales</taxon>
        <taxon>Lachnospiraceae</taxon>
    </lineage>
</organism>
<gene>
    <name evidence="1" type="ORF">IAA04_12355</name>
</gene>
<reference evidence="1" key="2">
    <citation type="submission" date="2021-04" db="EMBL/GenBank/DDBJ databases">
        <authorList>
            <person name="Gilroy R."/>
        </authorList>
    </citation>
    <scope>NUCLEOTIDE SEQUENCE</scope>
    <source>
        <strain evidence="1">CHK183-5548</strain>
    </source>
</reference>
<dbReference type="Gene3D" id="3.10.530.10">
    <property type="entry name" value="CPE0013-like"/>
    <property type="match status" value="1"/>
</dbReference>
<protein>
    <submittedName>
        <fullName evidence="1">DUF1667 domain-containing protein</fullName>
    </submittedName>
</protein>
<evidence type="ECO:0000313" key="1">
    <source>
        <dbReference type="EMBL" id="HJC48831.1"/>
    </source>
</evidence>
<sequence length="121" mass="13213">MVRTFTCIMCPRGCSVTAEVSGTEVSSVEGNFCPKGREYVIQELTNPMRNIASSVLVEGGELPLASVRLNRPIPKDRIFDVMAEIRKIRLTAPVSIGQTALENVLGLGSDVIVTKNVREKH</sequence>
<comment type="caution">
    <text evidence="1">The sequence shown here is derived from an EMBL/GenBank/DDBJ whole genome shotgun (WGS) entry which is preliminary data.</text>
</comment>
<dbReference type="SUPFAM" id="SSF160148">
    <property type="entry name" value="CPE0013-like"/>
    <property type="match status" value="1"/>
</dbReference>
<evidence type="ECO:0000313" key="2">
    <source>
        <dbReference type="Proteomes" id="UP000823883"/>
    </source>
</evidence>
<dbReference type="Proteomes" id="UP000823883">
    <property type="component" value="Unassembled WGS sequence"/>
</dbReference>
<dbReference type="SUPFAM" id="SSF53706">
    <property type="entry name" value="Formate dehydrogenase/DMSO reductase, domains 1-3"/>
    <property type="match status" value="1"/>
</dbReference>
<dbReference type="InterPro" id="IPR012460">
    <property type="entry name" value="DUF1667"/>
</dbReference>
<dbReference type="Pfam" id="PF07892">
    <property type="entry name" value="DUF1667"/>
    <property type="match status" value="1"/>
</dbReference>
<dbReference type="PANTHER" id="PTHR39450">
    <property type="entry name" value="MOLYBDOPTERIN OXIDOREDUCTASE, 4FE-4S CLUSTER-BINDING SUBUNIT"/>
    <property type="match status" value="1"/>
</dbReference>
<dbReference type="InterPro" id="IPR036593">
    <property type="entry name" value="CPE0013-like_sf"/>
</dbReference>
<accession>A0A9D2PDI5</accession>
<dbReference type="AlphaFoldDB" id="A0A9D2PDI5"/>